<feature type="transmembrane region" description="Helical" evidence="2">
    <location>
        <begin position="299"/>
        <end position="319"/>
    </location>
</feature>
<proteinExistence type="predicted"/>
<keyword evidence="2" id="KW-1133">Transmembrane helix</keyword>
<keyword evidence="2" id="KW-0812">Transmembrane</keyword>
<evidence type="ECO:0000256" key="1">
    <source>
        <dbReference type="SAM" id="MobiDB-lite"/>
    </source>
</evidence>
<feature type="transmembrane region" description="Helical" evidence="2">
    <location>
        <begin position="143"/>
        <end position="163"/>
    </location>
</feature>
<evidence type="ECO:0000256" key="2">
    <source>
        <dbReference type="SAM" id="Phobius"/>
    </source>
</evidence>
<keyword evidence="2" id="KW-0472">Membrane</keyword>
<dbReference type="InterPro" id="IPR025828">
    <property type="entry name" value="Put_sensor_dom"/>
</dbReference>
<name>A0ABY9P8N6_9GAMM</name>
<feature type="transmembrane region" description="Helical" evidence="2">
    <location>
        <begin position="169"/>
        <end position="192"/>
    </location>
</feature>
<dbReference type="EMBL" id="CP133568">
    <property type="protein sequence ID" value="WMT03165.1"/>
    <property type="molecule type" value="Genomic_DNA"/>
</dbReference>
<protein>
    <submittedName>
        <fullName evidence="4">Sensor domain-containing protein</fullName>
    </submittedName>
</protein>
<dbReference type="RefSeq" id="WP_309151986.1">
    <property type="nucleotide sequence ID" value="NZ_CP133568.1"/>
</dbReference>
<evidence type="ECO:0000313" key="4">
    <source>
        <dbReference type="EMBL" id="WMT03165.1"/>
    </source>
</evidence>
<accession>A0ABY9P8N6</accession>
<feature type="domain" description="Putative sensor" evidence="3">
    <location>
        <begin position="146"/>
        <end position="334"/>
    </location>
</feature>
<keyword evidence="5" id="KW-1185">Reference proteome</keyword>
<reference evidence="4 5" key="1">
    <citation type="submission" date="2023-08" db="EMBL/GenBank/DDBJ databases">
        <title>The whole genome sequence of Lysobacter yananisis.</title>
        <authorList>
            <person name="Sun H."/>
        </authorList>
    </citation>
    <scope>NUCLEOTIDE SEQUENCE [LARGE SCALE GENOMIC DNA]</scope>
    <source>
        <strain evidence="4 5">SNNU513</strain>
    </source>
</reference>
<sequence length="338" mass="36707">MNAIAGTAHYPPEADSAPAGAPPSDPAAAAAASAAAGLPSSIPEYLQRLRQALHGADPALIQDALYDAEEYLRAEMAENPQRSEAQIIASVAGSYGAPDEVAEIYRDTEAKVQTALRPPRPAQRRSWLGRFFGVALEPRTYGALFYMLLSLATGTFYFTWVVTGASVSASLLILIVGLPLLILFLGSVRVLALVEGRLVETMLGERMPRRPLYSDRERPWLERIKEMFTDPRTWGTLLYLLLMLPLGTAYFSVAITALALSLSLIFAPIAQWTGLFHGNICLDYACTNAGSWGVLPEALLWPLCLLTGVLLLFATLHLARGIGYLHAQLAKALLVRWG</sequence>
<gene>
    <name evidence="4" type="ORF">RDV84_24955</name>
</gene>
<dbReference type="Proteomes" id="UP001229313">
    <property type="component" value="Chromosome"/>
</dbReference>
<feature type="transmembrane region" description="Helical" evidence="2">
    <location>
        <begin position="237"/>
        <end position="266"/>
    </location>
</feature>
<feature type="region of interest" description="Disordered" evidence="1">
    <location>
        <begin position="1"/>
        <end position="32"/>
    </location>
</feature>
<evidence type="ECO:0000259" key="3">
    <source>
        <dbReference type="Pfam" id="PF13796"/>
    </source>
</evidence>
<dbReference type="Pfam" id="PF13796">
    <property type="entry name" value="Sensor"/>
    <property type="match status" value="1"/>
</dbReference>
<evidence type="ECO:0000313" key="5">
    <source>
        <dbReference type="Proteomes" id="UP001229313"/>
    </source>
</evidence>
<organism evidence="4 5">
    <name type="scientific">Lysobacter yananisis</name>
    <dbReference type="NCBI Taxonomy" id="1003114"/>
    <lineage>
        <taxon>Bacteria</taxon>
        <taxon>Pseudomonadati</taxon>
        <taxon>Pseudomonadota</taxon>
        <taxon>Gammaproteobacteria</taxon>
        <taxon>Lysobacterales</taxon>
        <taxon>Lysobacteraceae</taxon>
        <taxon>Lysobacter</taxon>
    </lineage>
</organism>